<keyword evidence="10" id="KW-0496">Mitochondrion</keyword>
<comment type="function">
    <text evidence="16">Catalyzes the exchange of ADP and ATP across the membrane.</text>
</comment>
<proteinExistence type="inferred from homology"/>
<feature type="repeat" description="Solcar" evidence="14">
    <location>
        <begin position="14"/>
        <end position="79"/>
    </location>
</feature>
<evidence type="ECO:0000256" key="4">
    <source>
        <dbReference type="ARBA" id="ARBA00022448"/>
    </source>
</evidence>
<dbReference type="PRINTS" id="PR00926">
    <property type="entry name" value="MITOCARRIER"/>
</dbReference>
<dbReference type="InterPro" id="IPR002113">
    <property type="entry name" value="ADT_euk_type"/>
</dbReference>
<keyword evidence="11 14" id="KW-0472">Membrane</keyword>
<sequence>MSAKHEDQLILNSIVSFLRYIVPAVNALVAMTAIAPIERVKLLIQCQSEMLKQGTITRPYNDIIDCIMQIFRNEGSLSF</sequence>
<evidence type="ECO:0000256" key="9">
    <source>
        <dbReference type="ARBA" id="ARBA00022989"/>
    </source>
</evidence>
<evidence type="ECO:0000256" key="7">
    <source>
        <dbReference type="ARBA" id="ARBA00022737"/>
    </source>
</evidence>
<dbReference type="AlphaFoldDB" id="A0A819R870"/>
<dbReference type="PROSITE" id="PS50920">
    <property type="entry name" value="SOLCAR"/>
    <property type="match status" value="1"/>
</dbReference>
<evidence type="ECO:0000313" key="17">
    <source>
        <dbReference type="EMBL" id="CAF4043725.1"/>
    </source>
</evidence>
<name>A0A819R870_9BILA</name>
<keyword evidence="8" id="KW-0999">Mitochondrion inner membrane</keyword>
<dbReference type="GO" id="GO:0005471">
    <property type="term" value="F:ATP:ADP antiporter activity"/>
    <property type="evidence" value="ECO:0007669"/>
    <property type="project" value="UniProtKB-UniRule"/>
</dbReference>
<feature type="transmembrane region" description="Helical" evidence="16">
    <location>
        <begin position="20"/>
        <end position="37"/>
    </location>
</feature>
<comment type="function">
    <text evidence="13">ADP:ATP antiporter that mediates import of ADP into the mitochondrial matrix for ATP synthesis, and export of ATP out to fuel the cell. Cycles between the cytoplasmic-open state (c-state) and the matrix-open state (m-state): operates by the alternating access mechanism with a single substrate-binding site intermittently exposed to either the cytosolic (c-state) or matrix (m-state) side of the inner mitochondrial membrane.</text>
</comment>
<accession>A0A819R870</accession>
<evidence type="ECO:0000256" key="3">
    <source>
        <dbReference type="ARBA" id="ARBA00011245"/>
    </source>
</evidence>
<dbReference type="PANTHER" id="PTHR45635:SF14">
    <property type="entry name" value="ADP_ATP TRANSLOCASE"/>
    <property type="match status" value="1"/>
</dbReference>
<gene>
    <name evidence="17" type="ORF">KXQ929_LOCUS31082</name>
</gene>
<comment type="subunit">
    <text evidence="3 16">Monomer.</text>
</comment>
<evidence type="ECO:0000256" key="15">
    <source>
        <dbReference type="RuleBase" id="RU000488"/>
    </source>
</evidence>
<dbReference type="Proteomes" id="UP000663868">
    <property type="component" value="Unassembled WGS sequence"/>
</dbReference>
<organism evidence="17 18">
    <name type="scientific">Adineta steineri</name>
    <dbReference type="NCBI Taxonomy" id="433720"/>
    <lineage>
        <taxon>Eukaryota</taxon>
        <taxon>Metazoa</taxon>
        <taxon>Spiralia</taxon>
        <taxon>Gnathifera</taxon>
        <taxon>Rotifera</taxon>
        <taxon>Eurotatoria</taxon>
        <taxon>Bdelloidea</taxon>
        <taxon>Adinetida</taxon>
        <taxon>Adinetidae</taxon>
        <taxon>Adineta</taxon>
    </lineage>
</organism>
<keyword evidence="5" id="KW-0050">Antiport</keyword>
<dbReference type="EMBL" id="CAJOBB010003495">
    <property type="protein sequence ID" value="CAF4043725.1"/>
    <property type="molecule type" value="Genomic_DNA"/>
</dbReference>
<comment type="subcellular location">
    <subcellularLocation>
        <location evidence="16">Membrane</location>
        <topology evidence="16">Multi-pass membrane protein</topology>
    </subcellularLocation>
    <subcellularLocation>
        <location evidence="1">Mitochondrion inner membrane</location>
        <topology evidence="1">Multi-pass membrane protein</topology>
    </subcellularLocation>
</comment>
<evidence type="ECO:0000256" key="5">
    <source>
        <dbReference type="ARBA" id="ARBA00022449"/>
    </source>
</evidence>
<protein>
    <recommendedName>
        <fullName evidence="16">ADP/ATP translocase</fullName>
    </recommendedName>
    <alternativeName>
        <fullName evidence="16">ADP,ATP carrier protein</fullName>
    </alternativeName>
</protein>
<dbReference type="InterPro" id="IPR023395">
    <property type="entry name" value="MCP_dom_sf"/>
</dbReference>
<dbReference type="Pfam" id="PF00153">
    <property type="entry name" value="Mito_carr"/>
    <property type="match status" value="1"/>
</dbReference>
<keyword evidence="4 15" id="KW-0813">Transport</keyword>
<evidence type="ECO:0000256" key="13">
    <source>
        <dbReference type="ARBA" id="ARBA00045250"/>
    </source>
</evidence>
<dbReference type="SUPFAM" id="SSF103506">
    <property type="entry name" value="Mitochondrial carrier"/>
    <property type="match status" value="1"/>
</dbReference>
<evidence type="ECO:0000256" key="10">
    <source>
        <dbReference type="ARBA" id="ARBA00023128"/>
    </source>
</evidence>
<evidence type="ECO:0000313" key="18">
    <source>
        <dbReference type="Proteomes" id="UP000663868"/>
    </source>
</evidence>
<dbReference type="GO" id="GO:0140021">
    <property type="term" value="P:mitochondrial ADP transmembrane transport"/>
    <property type="evidence" value="ECO:0007669"/>
    <property type="project" value="InterPro"/>
</dbReference>
<reference evidence="17" key="1">
    <citation type="submission" date="2021-02" db="EMBL/GenBank/DDBJ databases">
        <authorList>
            <person name="Nowell W R."/>
        </authorList>
    </citation>
    <scope>NUCLEOTIDE SEQUENCE</scope>
</reference>
<comment type="caution">
    <text evidence="16">Lacks conserved residue(s) required for the propagation of feature annotation.</text>
</comment>
<keyword evidence="7" id="KW-0677">Repeat</keyword>
<evidence type="ECO:0000256" key="16">
    <source>
        <dbReference type="RuleBase" id="RU368008"/>
    </source>
</evidence>
<keyword evidence="6 14" id="KW-0812">Transmembrane</keyword>
<dbReference type="GO" id="GO:0005743">
    <property type="term" value="C:mitochondrial inner membrane"/>
    <property type="evidence" value="ECO:0007669"/>
    <property type="project" value="UniProtKB-SubCell"/>
</dbReference>
<dbReference type="InterPro" id="IPR002067">
    <property type="entry name" value="MCP"/>
</dbReference>
<evidence type="ECO:0000256" key="14">
    <source>
        <dbReference type="PROSITE-ProRule" id="PRU00282"/>
    </source>
</evidence>
<evidence type="ECO:0000256" key="8">
    <source>
        <dbReference type="ARBA" id="ARBA00022792"/>
    </source>
</evidence>
<evidence type="ECO:0000256" key="2">
    <source>
        <dbReference type="ARBA" id="ARBA00006375"/>
    </source>
</evidence>
<dbReference type="PANTHER" id="PTHR45635">
    <property type="entry name" value="ADP,ATP CARRIER PROTEIN 1-RELATED-RELATED"/>
    <property type="match status" value="1"/>
</dbReference>
<comment type="caution">
    <text evidence="17">The sequence shown here is derived from an EMBL/GenBank/DDBJ whole genome shotgun (WGS) entry which is preliminary data.</text>
</comment>
<evidence type="ECO:0000256" key="12">
    <source>
        <dbReference type="ARBA" id="ARBA00024143"/>
    </source>
</evidence>
<comment type="similarity">
    <text evidence="2 15">Belongs to the mitochondrial carrier (TC 2.A.29) family.</text>
</comment>
<dbReference type="Gene3D" id="1.50.40.10">
    <property type="entry name" value="Mitochondrial carrier domain"/>
    <property type="match status" value="1"/>
</dbReference>
<evidence type="ECO:0000256" key="6">
    <source>
        <dbReference type="ARBA" id="ARBA00022692"/>
    </source>
</evidence>
<dbReference type="InterPro" id="IPR018108">
    <property type="entry name" value="MCP_transmembrane"/>
</dbReference>
<comment type="catalytic activity">
    <reaction evidence="12">
        <text>ADP(in) + ATP(out) = ADP(out) + ATP(in)</text>
        <dbReference type="Rhea" id="RHEA:34999"/>
        <dbReference type="ChEBI" id="CHEBI:30616"/>
        <dbReference type="ChEBI" id="CHEBI:456216"/>
    </reaction>
    <physiologicalReaction direction="left-to-right" evidence="12">
        <dbReference type="Rhea" id="RHEA:35000"/>
    </physiologicalReaction>
</comment>
<dbReference type="GO" id="GO:1990544">
    <property type="term" value="P:mitochondrial ATP transmembrane transport"/>
    <property type="evidence" value="ECO:0007669"/>
    <property type="project" value="InterPro"/>
</dbReference>
<keyword evidence="9 16" id="KW-1133">Transmembrane helix</keyword>
<evidence type="ECO:0000256" key="1">
    <source>
        <dbReference type="ARBA" id="ARBA00004448"/>
    </source>
</evidence>
<evidence type="ECO:0000256" key="11">
    <source>
        <dbReference type="ARBA" id="ARBA00023136"/>
    </source>
</evidence>